<feature type="compositionally biased region" description="Basic and acidic residues" evidence="2">
    <location>
        <begin position="58"/>
        <end position="70"/>
    </location>
</feature>
<keyword evidence="1" id="KW-0343">GTPase activation</keyword>
<dbReference type="Gene3D" id="1.10.555.10">
    <property type="entry name" value="Rho GTPase activation protein"/>
    <property type="match status" value="1"/>
</dbReference>
<accession>R7UQY4</accession>
<feature type="compositionally biased region" description="Acidic residues" evidence="2">
    <location>
        <begin position="41"/>
        <end position="57"/>
    </location>
</feature>
<dbReference type="SMART" id="SM00324">
    <property type="entry name" value="RhoGAP"/>
    <property type="match status" value="1"/>
</dbReference>
<evidence type="ECO:0000313" key="6">
    <source>
        <dbReference type="Proteomes" id="UP000014760"/>
    </source>
</evidence>
<dbReference type="Pfam" id="PF25442">
    <property type="entry name" value="Ubiquitin_RHG40_C"/>
    <property type="match status" value="1"/>
</dbReference>
<dbReference type="GO" id="GO:0030833">
    <property type="term" value="P:regulation of actin filament polymerization"/>
    <property type="evidence" value="ECO:0007669"/>
    <property type="project" value="TreeGrafter"/>
</dbReference>
<dbReference type="STRING" id="283909.R7UQY4"/>
<dbReference type="InterPro" id="IPR000198">
    <property type="entry name" value="RhoGAP_dom"/>
</dbReference>
<feature type="domain" description="Rho-GAP" evidence="3">
    <location>
        <begin position="289"/>
        <end position="488"/>
    </location>
</feature>
<proteinExistence type="predicted"/>
<feature type="compositionally biased region" description="Polar residues" evidence="2">
    <location>
        <begin position="210"/>
        <end position="219"/>
    </location>
</feature>
<dbReference type="EMBL" id="KB301197">
    <property type="protein sequence ID" value="ELU05836.1"/>
    <property type="molecule type" value="Genomic_DNA"/>
</dbReference>
<evidence type="ECO:0000256" key="1">
    <source>
        <dbReference type="ARBA" id="ARBA00022468"/>
    </source>
</evidence>
<reference evidence="6" key="1">
    <citation type="submission" date="2012-12" db="EMBL/GenBank/DDBJ databases">
        <authorList>
            <person name="Hellsten U."/>
            <person name="Grimwood J."/>
            <person name="Chapman J.A."/>
            <person name="Shapiro H."/>
            <person name="Aerts A."/>
            <person name="Otillar R.P."/>
            <person name="Terry A.Y."/>
            <person name="Boore J.L."/>
            <person name="Simakov O."/>
            <person name="Marletaz F."/>
            <person name="Cho S.-J."/>
            <person name="Edsinger-Gonzales E."/>
            <person name="Havlak P."/>
            <person name="Kuo D.-H."/>
            <person name="Larsson T."/>
            <person name="Lv J."/>
            <person name="Arendt D."/>
            <person name="Savage R."/>
            <person name="Osoegawa K."/>
            <person name="de Jong P."/>
            <person name="Lindberg D.R."/>
            <person name="Seaver E.C."/>
            <person name="Weisblat D.A."/>
            <person name="Putnam N.H."/>
            <person name="Grigoriev I.V."/>
            <person name="Rokhsar D.S."/>
        </authorList>
    </citation>
    <scope>NUCLEOTIDE SEQUENCE</scope>
    <source>
        <strain evidence="6">I ESC-2004</strain>
    </source>
</reference>
<organism evidence="4">
    <name type="scientific">Capitella teleta</name>
    <name type="common">Polychaete worm</name>
    <dbReference type="NCBI Taxonomy" id="283909"/>
    <lineage>
        <taxon>Eukaryota</taxon>
        <taxon>Metazoa</taxon>
        <taxon>Spiralia</taxon>
        <taxon>Lophotrochozoa</taxon>
        <taxon>Annelida</taxon>
        <taxon>Polychaeta</taxon>
        <taxon>Sedentaria</taxon>
        <taxon>Scolecida</taxon>
        <taxon>Capitellidae</taxon>
        <taxon>Capitella</taxon>
    </lineage>
</organism>
<name>R7UQY4_CAPTE</name>
<dbReference type="GO" id="GO:0005737">
    <property type="term" value="C:cytoplasm"/>
    <property type="evidence" value="ECO:0007669"/>
    <property type="project" value="TreeGrafter"/>
</dbReference>
<dbReference type="GO" id="GO:0051056">
    <property type="term" value="P:regulation of small GTPase mediated signal transduction"/>
    <property type="evidence" value="ECO:0007669"/>
    <property type="project" value="TreeGrafter"/>
</dbReference>
<dbReference type="Proteomes" id="UP000014760">
    <property type="component" value="Unassembled WGS sequence"/>
</dbReference>
<keyword evidence="6" id="KW-1185">Reference proteome</keyword>
<dbReference type="OMA" id="QHNMESQ"/>
<evidence type="ECO:0000259" key="3">
    <source>
        <dbReference type="PROSITE" id="PS50238"/>
    </source>
</evidence>
<feature type="region of interest" description="Disordered" evidence="2">
    <location>
        <begin position="195"/>
        <end position="221"/>
    </location>
</feature>
<dbReference type="FunCoup" id="R7UQY4">
    <property type="interactions" value="112"/>
</dbReference>
<evidence type="ECO:0000313" key="4">
    <source>
        <dbReference type="EMBL" id="ELU05836.1"/>
    </source>
</evidence>
<dbReference type="InterPro" id="IPR008936">
    <property type="entry name" value="Rho_GTPase_activation_prot"/>
</dbReference>
<dbReference type="GO" id="GO:0007165">
    <property type="term" value="P:signal transduction"/>
    <property type="evidence" value="ECO:0007669"/>
    <property type="project" value="InterPro"/>
</dbReference>
<dbReference type="PROSITE" id="PS50238">
    <property type="entry name" value="RHOGAP"/>
    <property type="match status" value="1"/>
</dbReference>
<dbReference type="Pfam" id="PF00620">
    <property type="entry name" value="RhoGAP"/>
    <property type="match status" value="1"/>
</dbReference>
<sequence>MSPEKLPSRSSSDDTAHSPHPGARGSSDLNGTNRDGRDSLEDFYTEINDIEQDDDEGNDGHGSDDDQLKPLDEGEQEVVWLHEAGYGHLASKFAVDEELIKDDTSSLTRAQAAAVRKRVDTLNATVRKKHKQQLKTDVRDVFTGASSEVRSAQPLCTHIPHPTPPTHFLILPRHQESICISFHLLISEPHPPPLSSLSLSLSPAEGSKSKGGSNRTASSTDDDLSGITNFVLVKDTLGVTRVSDLGKADVVKLHSLALIELTALFDIHNLSYNRRKPKRRMKEHGVFGVPLQSLFDHDVKRVPNIKVPLLLSKLVSFLIKTGVPEEGILRVPGAVARIKSLRQEIEERFNSGRFSWEDVRPHDAAGLLKQFLRDLPVPLLTFQYIEAFIAVQKIPDSRQQLQALNLLVLLLPDVHRNTLQLLLQFLKRICDCKENKMTLNNVAMIMAPNLFLVQSRKSQPLKRDLEISTAAGTSNVIKMLIKFQDILWSVPSFMISQIRHQYEADQMRSSGNKSQIMKFLGRKDKSDTPKKPQVQHEGDFQAGVIRVQAPHMNMCATAVQLDGTTTASDIVARFCRSSAVQLANTGNRESGYDDDVVSPGNPCLFEQGGNIGERRLESDTKILALYRVNPNAEWVIRTKPD</sequence>
<dbReference type="InterPro" id="IPR057323">
    <property type="entry name" value="RHG40/28/18_ubiquitin"/>
</dbReference>
<reference evidence="5" key="3">
    <citation type="submission" date="2015-06" db="UniProtKB">
        <authorList>
            <consortium name="EnsemblMetazoa"/>
        </authorList>
    </citation>
    <scope>IDENTIFICATION</scope>
</reference>
<reference evidence="4 6" key="2">
    <citation type="journal article" date="2013" name="Nature">
        <title>Insights into bilaterian evolution from three spiralian genomes.</title>
        <authorList>
            <person name="Simakov O."/>
            <person name="Marletaz F."/>
            <person name="Cho S.J."/>
            <person name="Edsinger-Gonzales E."/>
            <person name="Havlak P."/>
            <person name="Hellsten U."/>
            <person name="Kuo D.H."/>
            <person name="Larsson T."/>
            <person name="Lv J."/>
            <person name="Arendt D."/>
            <person name="Savage R."/>
            <person name="Osoegawa K."/>
            <person name="de Jong P."/>
            <person name="Grimwood J."/>
            <person name="Chapman J.A."/>
            <person name="Shapiro H."/>
            <person name="Aerts A."/>
            <person name="Otillar R.P."/>
            <person name="Terry A.Y."/>
            <person name="Boore J.L."/>
            <person name="Grigoriev I.V."/>
            <person name="Lindberg D.R."/>
            <person name="Seaver E.C."/>
            <person name="Weisblat D.A."/>
            <person name="Putnam N.H."/>
            <person name="Rokhsar D.S."/>
        </authorList>
    </citation>
    <scope>NUCLEOTIDE SEQUENCE</scope>
    <source>
        <strain evidence="4 6">I ESC-2004</strain>
    </source>
</reference>
<dbReference type="EMBL" id="AMQN01007703">
    <property type="status" value="NOT_ANNOTATED_CDS"/>
    <property type="molecule type" value="Genomic_DNA"/>
</dbReference>
<dbReference type="SUPFAM" id="SSF48350">
    <property type="entry name" value="GTPase activation domain, GAP"/>
    <property type="match status" value="1"/>
</dbReference>
<dbReference type="PANTHER" id="PTHR14963:SF1">
    <property type="entry name" value="RHO GTPASE-ACTIVATING PROTEIN CONUNDRUM"/>
    <property type="match status" value="1"/>
</dbReference>
<protein>
    <recommendedName>
        <fullName evidence="3">Rho-GAP domain-containing protein</fullName>
    </recommendedName>
</protein>
<dbReference type="HOGENOM" id="CLU_023268_2_1_1"/>
<gene>
    <name evidence="4" type="ORF">CAPTEDRAFT_167257</name>
</gene>
<feature type="region of interest" description="Disordered" evidence="2">
    <location>
        <begin position="1"/>
        <end position="70"/>
    </location>
</feature>
<evidence type="ECO:0000256" key="2">
    <source>
        <dbReference type="SAM" id="MobiDB-lite"/>
    </source>
</evidence>
<dbReference type="AlphaFoldDB" id="R7UQY4"/>
<dbReference type="OrthoDB" id="27680at2759"/>
<evidence type="ECO:0000313" key="5">
    <source>
        <dbReference type="EnsemblMetazoa" id="CapteP167257"/>
    </source>
</evidence>
<dbReference type="GO" id="GO:0005096">
    <property type="term" value="F:GTPase activator activity"/>
    <property type="evidence" value="ECO:0007669"/>
    <property type="project" value="UniProtKB-KW"/>
</dbReference>
<dbReference type="PANTHER" id="PTHR14963">
    <property type="entry name" value="RHO GTPASE ACTIVATING PROTEIN 18,19-RELATED"/>
    <property type="match status" value="1"/>
</dbReference>
<dbReference type="EnsemblMetazoa" id="CapteT167257">
    <property type="protein sequence ID" value="CapteP167257"/>
    <property type="gene ID" value="CapteG167257"/>
</dbReference>